<keyword evidence="3" id="KW-1185">Reference proteome</keyword>
<reference evidence="2" key="1">
    <citation type="submission" date="2022-12" db="EMBL/GenBank/DDBJ databases">
        <title>Genome assemblies of Blomia tropicalis.</title>
        <authorList>
            <person name="Cui Y."/>
        </authorList>
    </citation>
    <scope>NUCLEOTIDE SEQUENCE</scope>
    <source>
        <tissue evidence="2">Adult mites</tissue>
    </source>
</reference>
<proteinExistence type="predicted"/>
<protein>
    <submittedName>
        <fullName evidence="2">Uncharacterized protein</fullName>
    </submittedName>
</protein>
<feature type="transmembrane region" description="Helical" evidence="1">
    <location>
        <begin position="475"/>
        <end position="496"/>
    </location>
</feature>
<feature type="transmembrane region" description="Helical" evidence="1">
    <location>
        <begin position="130"/>
        <end position="151"/>
    </location>
</feature>
<feature type="transmembrane region" description="Helical" evidence="1">
    <location>
        <begin position="171"/>
        <end position="189"/>
    </location>
</feature>
<dbReference type="Proteomes" id="UP001142055">
    <property type="component" value="Chromosome 1"/>
</dbReference>
<keyword evidence="1" id="KW-0812">Transmembrane</keyword>
<feature type="transmembrane region" description="Helical" evidence="1">
    <location>
        <begin position="424"/>
        <end position="443"/>
    </location>
</feature>
<keyword evidence="1" id="KW-0472">Membrane</keyword>
<evidence type="ECO:0000313" key="2">
    <source>
        <dbReference type="EMBL" id="KAJ6225572.1"/>
    </source>
</evidence>
<gene>
    <name evidence="2" type="ORF">RDWZM_004117</name>
</gene>
<accession>A0A9Q0MJG6</accession>
<organism evidence="2 3">
    <name type="scientific">Blomia tropicalis</name>
    <name type="common">Mite</name>
    <dbReference type="NCBI Taxonomy" id="40697"/>
    <lineage>
        <taxon>Eukaryota</taxon>
        <taxon>Metazoa</taxon>
        <taxon>Ecdysozoa</taxon>
        <taxon>Arthropoda</taxon>
        <taxon>Chelicerata</taxon>
        <taxon>Arachnida</taxon>
        <taxon>Acari</taxon>
        <taxon>Acariformes</taxon>
        <taxon>Sarcoptiformes</taxon>
        <taxon>Astigmata</taxon>
        <taxon>Glycyphagoidea</taxon>
        <taxon>Echimyopodidae</taxon>
        <taxon>Blomia</taxon>
    </lineage>
</organism>
<evidence type="ECO:0000313" key="3">
    <source>
        <dbReference type="Proteomes" id="UP001142055"/>
    </source>
</evidence>
<feature type="transmembrane region" description="Helical" evidence="1">
    <location>
        <begin position="517"/>
        <end position="550"/>
    </location>
</feature>
<comment type="caution">
    <text evidence="2">The sequence shown here is derived from an EMBL/GenBank/DDBJ whole genome shotgun (WGS) entry which is preliminary data.</text>
</comment>
<name>A0A9Q0MJG6_BLOTA</name>
<evidence type="ECO:0000256" key="1">
    <source>
        <dbReference type="SAM" id="Phobius"/>
    </source>
</evidence>
<keyword evidence="1" id="KW-1133">Transmembrane helix</keyword>
<sequence>MIRVVYADDSHLIEIEITNSTKMMSETEETSSAEVTIKMDTLFTENAATILFDSINPIYLIAKYYFNEMEKDNIKYQTNVSFTENPFKLSYISPELVYNGTAENIIYGPVMFHYDSDFKINVKPKMKTMIYFYLMFCYIPKGYYHSCHIIFEHDNSTRCLCLLNGFEQFKHIFILILCLIQWFISFWYGKSTRIRLLTNNDPEQQHLMICCTQKNSRYRYLIIFRVGCPSRTFNMTNSYIDIELLSDVTVNNGKQRELIGYPIRFVTNRLTDIICSEMRCVVFKMTPIGFIHSIRVSHSDRTLVDDTTINHNNKEHGKVRKTIYLYDFTVTQLDSFDEQYSQSEHVIQEAEVNRHITSKPTDISLKPFDKTKTRITSTTTTQTYVSIGTNSDRSMLPLNTSSKVEMKEYPILPIQPLNGLESTIIIQLGVFYGGAMSMFLYLMPYDTILWRAFYIEKISKLIPFISPSDNMCGCLLIALITLIFIFMIIYSLAYIYKDIIKRYYFKQKHLQGSHLILWSFVMDCSMILMILCSLALTVYIFCTIVLLVLLGTMGCLANPVATGGAVGPHGGGFTGGFAVGRSIAVGPGGKVTSGGFGPFFGGIPFFFRR</sequence>
<dbReference type="AlphaFoldDB" id="A0A9Q0MJG6"/>
<dbReference type="EMBL" id="JAPWDV010000001">
    <property type="protein sequence ID" value="KAJ6225572.1"/>
    <property type="molecule type" value="Genomic_DNA"/>
</dbReference>